<feature type="repeat" description="CXXCXGXG motif" evidence="11">
    <location>
        <begin position="144"/>
        <end position="151"/>
    </location>
</feature>
<dbReference type="GO" id="GO:0005737">
    <property type="term" value="C:cytoplasm"/>
    <property type="evidence" value="ECO:0007669"/>
    <property type="project" value="UniProtKB-SubCell"/>
</dbReference>
<evidence type="ECO:0000256" key="11">
    <source>
        <dbReference type="HAMAP-Rule" id="MF_01152"/>
    </source>
</evidence>
<dbReference type="InterPro" id="IPR001623">
    <property type="entry name" value="DnaJ_domain"/>
</dbReference>
<feature type="binding site" evidence="11">
    <location>
        <position position="204"/>
    </location>
    <ligand>
        <name>Zn(2+)</name>
        <dbReference type="ChEBI" id="CHEBI:29105"/>
        <label>1</label>
    </ligand>
</feature>
<dbReference type="PANTHER" id="PTHR43096">
    <property type="entry name" value="DNAJ HOMOLOG 1, MITOCHONDRIAL-RELATED"/>
    <property type="match status" value="1"/>
</dbReference>
<keyword evidence="8 11" id="KW-0143">Chaperone</keyword>
<dbReference type="Proteomes" id="UP000030636">
    <property type="component" value="Chromosome"/>
</dbReference>
<feature type="domain" description="J" evidence="14">
    <location>
        <begin position="4"/>
        <end position="67"/>
    </location>
</feature>
<dbReference type="InterPro" id="IPR001305">
    <property type="entry name" value="HSP_DnaJ_Cys-rich_dom"/>
</dbReference>
<dbReference type="KEGG" id="bpsp:AH67_04575"/>
<dbReference type="Pfam" id="PF00684">
    <property type="entry name" value="DnaJ_CXXCXGXG"/>
    <property type="match status" value="1"/>
</dbReference>
<evidence type="ECO:0000256" key="10">
    <source>
        <dbReference type="ARBA" id="ARBA00067609"/>
    </source>
</evidence>
<name>A0A0A7I7N3_9BIFI</name>
<keyword evidence="17" id="KW-1185">Reference proteome</keyword>
<comment type="domain">
    <text evidence="11">The J domain is necessary and sufficient to stimulate DnaK ATPase activity. Zinc center 1 plays an important role in the autonomous, DnaK-independent chaperone activity of DnaJ. Zinc center 2 is essential for interaction with DnaK and for DnaJ activity.</text>
</comment>
<dbReference type="AlphaFoldDB" id="A0A0A7I7N3"/>
<dbReference type="Gene3D" id="2.60.260.20">
    <property type="entry name" value="Urease metallochaperone UreE, N-terminal domain"/>
    <property type="match status" value="2"/>
</dbReference>
<accession>A0A0A7I7N3</accession>
<feature type="binding site" evidence="11">
    <location>
        <position position="147"/>
    </location>
    <ligand>
        <name>Zn(2+)</name>
        <dbReference type="ChEBI" id="CHEBI:29105"/>
        <label>1</label>
    </ligand>
</feature>
<proteinExistence type="inferred from homology"/>
<keyword evidence="1 11" id="KW-0963">Cytoplasm</keyword>
<dbReference type="Pfam" id="PF01556">
    <property type="entry name" value="DnaJ_C"/>
    <property type="match status" value="1"/>
</dbReference>
<evidence type="ECO:0000256" key="2">
    <source>
        <dbReference type="ARBA" id="ARBA00022705"/>
    </source>
</evidence>
<feature type="binding site" evidence="11">
    <location>
        <position position="201"/>
    </location>
    <ligand>
        <name>Zn(2+)</name>
        <dbReference type="ChEBI" id="CHEBI:29105"/>
        <label>1</label>
    </ligand>
</feature>
<dbReference type="PRINTS" id="PR00625">
    <property type="entry name" value="JDOMAIN"/>
</dbReference>
<feature type="binding site" evidence="11">
    <location>
        <position position="164"/>
    </location>
    <ligand>
        <name>Zn(2+)</name>
        <dbReference type="ChEBI" id="CHEBI:29105"/>
        <label>2</label>
    </ligand>
</feature>
<dbReference type="GO" id="GO:0031072">
    <property type="term" value="F:heat shock protein binding"/>
    <property type="evidence" value="ECO:0007669"/>
    <property type="project" value="InterPro"/>
</dbReference>
<feature type="binding site" evidence="11">
    <location>
        <position position="144"/>
    </location>
    <ligand>
        <name>Zn(2+)</name>
        <dbReference type="ChEBI" id="CHEBI:29105"/>
        <label>1</label>
    </ligand>
</feature>
<comment type="similarity">
    <text evidence="9 11">Belongs to the DnaJ family.</text>
</comment>
<dbReference type="STRING" id="1447715.AH67_04575"/>
<dbReference type="SUPFAM" id="SSF49493">
    <property type="entry name" value="HSP40/DnaJ peptide-binding domain"/>
    <property type="match status" value="2"/>
</dbReference>
<reference evidence="16 17" key="1">
    <citation type="journal article" date="2015" name="Genome Announc.">
        <title>Bifidobacterium pseudolongum Strain PV8-2, Isolated from a Stool Sample of an Anemic Kenyan Infant.</title>
        <authorList>
            <person name="Vazquez-Gutierrez P."/>
            <person name="Lacroix C."/>
            <person name="Chassard C."/>
            <person name="Klumpp J."/>
            <person name="Stevens M.J."/>
            <person name="Jans C."/>
        </authorList>
    </citation>
    <scope>NUCLEOTIDE SEQUENCE [LARGE SCALE GENOMIC DNA]</scope>
    <source>
        <strain evidence="16 17">PV8-2</strain>
    </source>
</reference>
<dbReference type="PROSITE" id="PS51188">
    <property type="entry name" value="ZF_CR"/>
    <property type="match status" value="1"/>
</dbReference>
<gene>
    <name evidence="11" type="primary">dnaJ</name>
    <name evidence="16" type="ORF">AH67_04575</name>
</gene>
<keyword evidence="5 11" id="KW-0863">Zinc-finger</keyword>
<dbReference type="PROSITE" id="PS00636">
    <property type="entry name" value="DNAJ_1"/>
    <property type="match status" value="1"/>
</dbReference>
<feature type="region of interest" description="Disordered" evidence="13">
    <location>
        <begin position="357"/>
        <end position="383"/>
    </location>
</feature>
<evidence type="ECO:0000256" key="12">
    <source>
        <dbReference type="PROSITE-ProRule" id="PRU00546"/>
    </source>
</evidence>
<keyword evidence="7 11" id="KW-0346">Stress response</keyword>
<dbReference type="RefSeq" id="WP_022857526.1">
    <property type="nucleotide sequence ID" value="NZ_CP007457.1"/>
</dbReference>
<keyword evidence="3 11" id="KW-0479">Metal-binding</keyword>
<dbReference type="InterPro" id="IPR008971">
    <property type="entry name" value="HSP40/DnaJ_pept-bd"/>
</dbReference>
<feature type="repeat" description="CXXCXGXG motif" evidence="11">
    <location>
        <begin position="201"/>
        <end position="208"/>
    </location>
</feature>
<dbReference type="GO" id="GO:0005524">
    <property type="term" value="F:ATP binding"/>
    <property type="evidence" value="ECO:0007669"/>
    <property type="project" value="InterPro"/>
</dbReference>
<evidence type="ECO:0000256" key="4">
    <source>
        <dbReference type="ARBA" id="ARBA00022737"/>
    </source>
</evidence>
<evidence type="ECO:0000256" key="1">
    <source>
        <dbReference type="ARBA" id="ARBA00022490"/>
    </source>
</evidence>
<dbReference type="GO" id="GO:0009408">
    <property type="term" value="P:response to heat"/>
    <property type="evidence" value="ECO:0007669"/>
    <property type="project" value="InterPro"/>
</dbReference>
<dbReference type="CDD" id="cd10719">
    <property type="entry name" value="DnaJ_zf"/>
    <property type="match status" value="1"/>
</dbReference>
<evidence type="ECO:0000256" key="9">
    <source>
        <dbReference type="ARBA" id="ARBA00061004"/>
    </source>
</evidence>
<organism evidence="16 17">
    <name type="scientific">Bifidobacterium pseudolongum PV8-2</name>
    <dbReference type="NCBI Taxonomy" id="1447715"/>
    <lineage>
        <taxon>Bacteria</taxon>
        <taxon>Bacillati</taxon>
        <taxon>Actinomycetota</taxon>
        <taxon>Actinomycetes</taxon>
        <taxon>Bifidobacteriales</taxon>
        <taxon>Bifidobacteriaceae</taxon>
        <taxon>Bifidobacterium</taxon>
    </lineage>
</organism>
<comment type="subunit">
    <text evidence="11">Homodimer.</text>
</comment>
<dbReference type="SUPFAM" id="SSF57938">
    <property type="entry name" value="DnaJ/Hsp40 cysteine-rich domain"/>
    <property type="match status" value="1"/>
</dbReference>
<dbReference type="InterPro" id="IPR012724">
    <property type="entry name" value="DnaJ"/>
</dbReference>
<dbReference type="InterPro" id="IPR036410">
    <property type="entry name" value="HSP_DnaJ_Cys-rich_dom_sf"/>
</dbReference>
<dbReference type="Gene3D" id="1.10.287.110">
    <property type="entry name" value="DnaJ domain"/>
    <property type="match status" value="1"/>
</dbReference>
<dbReference type="GO" id="GO:0008270">
    <property type="term" value="F:zinc ion binding"/>
    <property type="evidence" value="ECO:0007669"/>
    <property type="project" value="UniProtKB-UniRule"/>
</dbReference>
<evidence type="ECO:0000256" key="3">
    <source>
        <dbReference type="ARBA" id="ARBA00022723"/>
    </source>
</evidence>
<comment type="cofactor">
    <cofactor evidence="11">
        <name>Zn(2+)</name>
        <dbReference type="ChEBI" id="CHEBI:29105"/>
    </cofactor>
    <text evidence="11">Binds 2 Zn(2+) ions per monomer.</text>
</comment>
<dbReference type="SMART" id="SM00271">
    <property type="entry name" value="DnaJ"/>
    <property type="match status" value="1"/>
</dbReference>
<evidence type="ECO:0000256" key="13">
    <source>
        <dbReference type="SAM" id="MobiDB-lite"/>
    </source>
</evidence>
<dbReference type="EMBL" id="CP007457">
    <property type="protein sequence ID" value="AIZ16287.1"/>
    <property type="molecule type" value="Genomic_DNA"/>
</dbReference>
<dbReference type="SUPFAM" id="SSF46565">
    <property type="entry name" value="Chaperone J-domain"/>
    <property type="match status" value="1"/>
</dbReference>
<evidence type="ECO:0000313" key="17">
    <source>
        <dbReference type="Proteomes" id="UP000030636"/>
    </source>
</evidence>
<feature type="repeat" description="CXXCXGXG motif" evidence="11">
    <location>
        <begin position="161"/>
        <end position="168"/>
    </location>
</feature>
<feature type="domain" description="CR-type" evidence="15">
    <location>
        <begin position="131"/>
        <end position="213"/>
    </location>
</feature>
<evidence type="ECO:0000256" key="8">
    <source>
        <dbReference type="ARBA" id="ARBA00023186"/>
    </source>
</evidence>
<keyword evidence="6 11" id="KW-0862">Zinc</keyword>
<dbReference type="Gene3D" id="6.20.20.10">
    <property type="match status" value="2"/>
</dbReference>
<keyword evidence="2 11" id="KW-0235">DNA replication</keyword>
<keyword evidence="4 11" id="KW-0677">Repeat</keyword>
<dbReference type="PANTHER" id="PTHR43096:SF48">
    <property type="entry name" value="CHAPERONE PROTEIN DNAJ"/>
    <property type="match status" value="1"/>
</dbReference>
<dbReference type="CDD" id="cd06257">
    <property type="entry name" value="DnaJ"/>
    <property type="match status" value="1"/>
</dbReference>
<protein>
    <recommendedName>
        <fullName evidence="10 11">Chaperone protein DnaJ</fullName>
    </recommendedName>
</protein>
<feature type="binding site" evidence="11">
    <location>
        <position position="187"/>
    </location>
    <ligand>
        <name>Zn(2+)</name>
        <dbReference type="ChEBI" id="CHEBI:29105"/>
        <label>2</label>
    </ligand>
</feature>
<dbReference type="OrthoDB" id="9779889at2"/>
<dbReference type="InterPro" id="IPR002939">
    <property type="entry name" value="DnaJ_C"/>
</dbReference>
<dbReference type="HOGENOM" id="CLU_017633_0_7_11"/>
<feature type="repeat" description="CXXCXGXG motif" evidence="11">
    <location>
        <begin position="187"/>
        <end position="194"/>
    </location>
</feature>
<dbReference type="GO" id="GO:0051082">
    <property type="term" value="F:unfolded protein binding"/>
    <property type="evidence" value="ECO:0007669"/>
    <property type="project" value="UniProtKB-UniRule"/>
</dbReference>
<evidence type="ECO:0000256" key="5">
    <source>
        <dbReference type="ARBA" id="ARBA00022771"/>
    </source>
</evidence>
<dbReference type="InterPro" id="IPR018253">
    <property type="entry name" value="DnaJ_domain_CS"/>
</dbReference>
<comment type="subcellular location">
    <subcellularLocation>
        <location evidence="11">Cytoplasm</location>
    </subcellularLocation>
</comment>
<evidence type="ECO:0000259" key="15">
    <source>
        <dbReference type="PROSITE" id="PS51188"/>
    </source>
</evidence>
<evidence type="ECO:0000259" key="14">
    <source>
        <dbReference type="PROSITE" id="PS50076"/>
    </source>
</evidence>
<dbReference type="CDD" id="cd10747">
    <property type="entry name" value="DnaJ_C"/>
    <property type="match status" value="1"/>
</dbReference>
<dbReference type="PROSITE" id="PS50076">
    <property type="entry name" value="DNAJ_2"/>
    <property type="match status" value="1"/>
</dbReference>
<evidence type="ECO:0000313" key="16">
    <source>
        <dbReference type="EMBL" id="AIZ16287.1"/>
    </source>
</evidence>
<evidence type="ECO:0000256" key="7">
    <source>
        <dbReference type="ARBA" id="ARBA00023016"/>
    </source>
</evidence>
<dbReference type="GO" id="GO:0006260">
    <property type="term" value="P:DNA replication"/>
    <property type="evidence" value="ECO:0007669"/>
    <property type="project" value="UniProtKB-KW"/>
</dbReference>
<dbReference type="NCBIfam" id="NF008035">
    <property type="entry name" value="PRK10767.1"/>
    <property type="match status" value="1"/>
</dbReference>
<comment type="function">
    <text evidence="11">Participates actively in the response to hyperosmotic and heat shock by preventing the aggregation of stress-denatured proteins and by disaggregating proteins, also in an autonomous, DnaK-independent fashion. Unfolded proteins bind initially to DnaJ; upon interaction with the DnaJ-bound protein, DnaK hydrolyzes its bound ATP, resulting in the formation of a stable complex. GrpE releases ADP from DnaK; ATP binding to DnaK triggers the release of the substrate protein, thus completing the reaction cycle. Several rounds of ATP-dependent interactions between DnaJ, DnaK and GrpE are required for fully efficient folding. Also involved, together with DnaK and GrpE, in the DNA replication of plasmids through activation of initiation proteins.</text>
</comment>
<dbReference type="GO" id="GO:0042026">
    <property type="term" value="P:protein refolding"/>
    <property type="evidence" value="ECO:0007669"/>
    <property type="project" value="TreeGrafter"/>
</dbReference>
<feature type="binding site" evidence="11">
    <location>
        <position position="190"/>
    </location>
    <ligand>
        <name>Zn(2+)</name>
        <dbReference type="ChEBI" id="CHEBI:29105"/>
        <label>2</label>
    </ligand>
</feature>
<dbReference type="FunFam" id="2.60.260.20:FF:000005">
    <property type="entry name" value="Chaperone protein dnaJ 1, mitochondrial"/>
    <property type="match status" value="1"/>
</dbReference>
<sequence>MAADYYETLGVERTASEEDIKRAYRKMSRKYHPDIAGPEFEEKFKEVNTAYEVLSDPDKRRMYDAGVDPNDPNGGAGGFGGYGGFGMGDIFSQFFGGAFGDAAANEPIPRAQPGRDTLESLTVDLQMVVFGGTQNLTFSTLGTCANCEGTGSEHEEPPVTCDVCHGRGFVQKVVRTMLGQMMTSAPCEHCEGHGTIIVHPCTVCHGHGRVPTSRTIGVPVPAGVDSGTRIRLAHEGEVGECGGEAGDLYVDIRVRKDERFSREGDNLHCWIQVPMSWAVLGHTIDVSTFDGDRQLEVPAGCQPEETITLDGLGVTHLQSKGERGDLVVHINVLIPTKLNDRERELIGEFAQLHDAKASTVSQNSKPAAPQKKGFFSKLKDALG</sequence>
<dbReference type="InterPro" id="IPR036869">
    <property type="entry name" value="J_dom_sf"/>
</dbReference>
<feature type="zinc finger region" description="CR-type" evidence="12">
    <location>
        <begin position="131"/>
        <end position="213"/>
    </location>
</feature>
<dbReference type="Pfam" id="PF00226">
    <property type="entry name" value="DnaJ"/>
    <property type="match status" value="1"/>
</dbReference>
<feature type="binding site" evidence="11">
    <location>
        <position position="161"/>
    </location>
    <ligand>
        <name>Zn(2+)</name>
        <dbReference type="ChEBI" id="CHEBI:29105"/>
        <label>2</label>
    </ligand>
</feature>
<evidence type="ECO:0000256" key="6">
    <source>
        <dbReference type="ARBA" id="ARBA00022833"/>
    </source>
</evidence>
<dbReference type="HAMAP" id="MF_01152">
    <property type="entry name" value="DnaJ"/>
    <property type="match status" value="1"/>
</dbReference>
<dbReference type="FunFam" id="2.10.230.10:FF:000002">
    <property type="entry name" value="Molecular chaperone DnaJ"/>
    <property type="match status" value="1"/>
</dbReference>